<evidence type="ECO:0000313" key="4">
    <source>
        <dbReference type="Proteomes" id="UP001193389"/>
    </source>
</evidence>
<dbReference type="PANTHER" id="PTHR38467">
    <property type="match status" value="1"/>
</dbReference>
<proteinExistence type="predicted"/>
<dbReference type="PANTHER" id="PTHR38467:SF1">
    <property type="entry name" value="CONJUGATIVE TRANSFER: ASSEMBLY"/>
    <property type="match status" value="1"/>
</dbReference>
<evidence type="ECO:0000313" key="3">
    <source>
        <dbReference type="EMBL" id="BBE19834.1"/>
    </source>
</evidence>
<accession>A0A5K7SF11</accession>
<dbReference type="SUPFAM" id="SSF52540">
    <property type="entry name" value="P-loop containing nucleoside triphosphate hydrolases"/>
    <property type="match status" value="1"/>
</dbReference>
<dbReference type="InterPro" id="IPR022509">
    <property type="entry name" value="Conjugation_ATPase_TraG"/>
</dbReference>
<feature type="domain" description="TraG N-terminal Bacteroidetes" evidence="1">
    <location>
        <begin position="1"/>
        <end position="50"/>
    </location>
</feature>
<keyword evidence="4" id="KW-1185">Reference proteome</keyword>
<dbReference type="InterPro" id="IPR024451">
    <property type="entry name" value="TraG_N_Bacteroidetes"/>
</dbReference>
<dbReference type="InterPro" id="IPR027417">
    <property type="entry name" value="P-loop_NTPase"/>
</dbReference>
<feature type="domain" description="TraG P-loop" evidence="2">
    <location>
        <begin position="401"/>
        <end position="797"/>
    </location>
</feature>
<reference evidence="3" key="1">
    <citation type="journal article" date="2020" name="Int. J. Syst. Evol. Microbiol.">
        <title>Aquipluma nitroreducens gen. nov. sp. nov., a novel facultatively anaerobic bacterium isolated from a freshwater lake.</title>
        <authorList>
            <person name="Watanabe M."/>
            <person name="Kojima H."/>
            <person name="Fukui M."/>
        </authorList>
    </citation>
    <scope>NUCLEOTIDE SEQUENCE</scope>
    <source>
        <strain evidence="3">MeG22</strain>
    </source>
</reference>
<dbReference type="Pfam" id="PF12991">
    <property type="entry name" value="DUF3875"/>
    <property type="match status" value="1"/>
</dbReference>
<organism evidence="3 4">
    <name type="scientific">Aquipluma nitroreducens</name>
    <dbReference type="NCBI Taxonomy" id="2010828"/>
    <lineage>
        <taxon>Bacteria</taxon>
        <taxon>Pseudomonadati</taxon>
        <taxon>Bacteroidota</taxon>
        <taxon>Bacteroidia</taxon>
        <taxon>Marinilabiliales</taxon>
        <taxon>Prolixibacteraceae</taxon>
        <taxon>Aquipluma</taxon>
    </lineage>
</organism>
<gene>
    <name evidence="3" type="ORF">AQPE_4022</name>
</gene>
<dbReference type="KEGG" id="anf:AQPE_4022"/>
<dbReference type="RefSeq" id="WP_318348044.1">
    <property type="nucleotide sequence ID" value="NZ_AP018694.1"/>
</dbReference>
<dbReference type="AlphaFoldDB" id="A0A5K7SF11"/>
<sequence length="807" mass="93232">MKIKNLESILPVMGFNGDVLVSNNLDLTIGFRLRLPEVLSCSTEQLYMLHDTFQRMINLLPAGSFIHKQDFFLINEFHPTESESEITGAKESLNESYLEHFDGRRYLKHNCCFYISLLNKGLLKNYLESALIFSRTQRNLEKLQYDKINELRSNIIAIFNQNGIGCEPISREEAIGDEHSLGLIERFLSLNFTENHPALGGIDFRDRLKVMDQFVEILSLSDYSHIPAELRPASEHPQTGLPVSLVYPVSYHLPFSHITNQFIYIPDQQEIKGFLESNYKKIFSLSKFSSENKVNAGLIESFLDQVQTSGEKIVKTHFNVMLFDSALKDLKQHKSETSSAFSMMNCFPYQHTHDLPMLFFSSVPFSTQLPETELFITQVPQACCLTNFEGEMKNSDSDFTIRLSDRLEGCPVKIDISDEPMHKHLIHNRNKIIIGGSGSGKSFFTNHLLRQYAESENCHIVLLDVGRSYELLTHYLNERLKDQGGAMMVEFTTENPISFNPFILEGELDIERKQTILSVLYTIYKENLSEMEKDVIAHSLTEFFSSDSQERSFNGYYEYCQNYIPELVKEQSIQFNSNEFFFILGKYYRGGEYDYLLNKEMDTDEFFRCPFIVFELDNIKDHATIFPVATLIIIDIFMQKMRRLKGVRKVICIEEAWKAIATPQMAAYIKYFYKTIRKFFGEAMVVTQEVDDVISSPVIRDAIINNADTRILLDMSKFRNKFQSISDTLGLSEFQKDQILSINKNLPSGRKLKEVFIGLGSYSQVYALEVSKPEYYCYTSEQSEKETILKKLNQQQDQSFVQILKSM</sequence>
<name>A0A5K7SF11_9BACT</name>
<dbReference type="Pfam" id="PF19044">
    <property type="entry name" value="P-loop_TraG"/>
    <property type="match status" value="1"/>
</dbReference>
<dbReference type="EMBL" id="AP018694">
    <property type="protein sequence ID" value="BBE19834.1"/>
    <property type="molecule type" value="Genomic_DNA"/>
</dbReference>
<dbReference type="NCBIfam" id="TIGR03783">
    <property type="entry name" value="Bac_Flav_CT_G"/>
    <property type="match status" value="1"/>
</dbReference>
<dbReference type="Gene3D" id="1.10.8.730">
    <property type="match status" value="1"/>
</dbReference>
<dbReference type="InterPro" id="IPR053155">
    <property type="entry name" value="F-pilin_assembly_TraC"/>
</dbReference>
<evidence type="ECO:0000259" key="2">
    <source>
        <dbReference type="Pfam" id="PF19044"/>
    </source>
</evidence>
<dbReference type="Proteomes" id="UP001193389">
    <property type="component" value="Chromosome"/>
</dbReference>
<protein>
    <submittedName>
        <fullName evidence="3">Conjugative transposon protein TraG</fullName>
    </submittedName>
</protein>
<dbReference type="Gene3D" id="3.40.50.300">
    <property type="entry name" value="P-loop containing nucleotide triphosphate hydrolases"/>
    <property type="match status" value="1"/>
</dbReference>
<dbReference type="InterPro" id="IPR043964">
    <property type="entry name" value="P-loop_TraG"/>
</dbReference>
<evidence type="ECO:0000259" key="1">
    <source>
        <dbReference type="Pfam" id="PF12991"/>
    </source>
</evidence>